<dbReference type="EMBL" id="GG673456">
    <property type="protein sequence ID" value="EER15531.1"/>
    <property type="molecule type" value="Genomic_DNA"/>
</dbReference>
<feature type="non-terminal residue" evidence="1">
    <location>
        <position position="63"/>
    </location>
</feature>
<reference evidence="1 2" key="1">
    <citation type="submission" date="2008-07" db="EMBL/GenBank/DDBJ databases">
        <authorList>
            <person name="El-Sayed N."/>
            <person name="Caler E."/>
            <person name="Inman J."/>
            <person name="Amedeo P."/>
            <person name="Hass B."/>
            <person name="Wortman J."/>
        </authorList>
    </citation>
    <scope>NUCLEOTIDE SEQUENCE [LARGE SCALE GENOMIC DNA]</scope>
    <source>
        <strain evidence="2">ATCC 50983 / TXsc</strain>
    </source>
</reference>
<proteinExistence type="predicted"/>
<name>C5KJ11_PERM5</name>
<dbReference type="InParanoid" id="C5KJ11"/>
<feature type="non-terminal residue" evidence="1">
    <location>
        <position position="1"/>
    </location>
</feature>
<organism evidence="2">
    <name type="scientific">Perkinsus marinus (strain ATCC 50983 / TXsc)</name>
    <dbReference type="NCBI Taxonomy" id="423536"/>
    <lineage>
        <taxon>Eukaryota</taxon>
        <taxon>Sar</taxon>
        <taxon>Alveolata</taxon>
        <taxon>Perkinsozoa</taxon>
        <taxon>Perkinsea</taxon>
        <taxon>Perkinsida</taxon>
        <taxon>Perkinsidae</taxon>
        <taxon>Perkinsus</taxon>
    </lineage>
</organism>
<protein>
    <submittedName>
        <fullName evidence="1">Uncharacterized protein</fullName>
    </submittedName>
</protein>
<dbReference type="AlphaFoldDB" id="C5KJ11"/>
<dbReference type="Proteomes" id="UP000007800">
    <property type="component" value="Unassembled WGS sequence"/>
</dbReference>
<dbReference type="GeneID" id="9046311"/>
<evidence type="ECO:0000313" key="1">
    <source>
        <dbReference type="EMBL" id="EER15531.1"/>
    </source>
</evidence>
<accession>C5KJ11</accession>
<evidence type="ECO:0000313" key="2">
    <source>
        <dbReference type="Proteomes" id="UP000007800"/>
    </source>
</evidence>
<keyword evidence="2" id="KW-1185">Reference proteome</keyword>
<sequence length="63" mass="7049">NPELCHRLVLLSPAGFIPVKPLSYRLLHSCPWCIIPLAQHCACSCIFARDKFVLSEGDEPLTE</sequence>
<dbReference type="OrthoDB" id="408373at2759"/>
<gene>
    <name evidence="1" type="ORF">Pmar_PMAR014787</name>
</gene>
<dbReference type="RefSeq" id="XP_002783735.1">
    <property type="nucleotide sequence ID" value="XM_002783689.1"/>
</dbReference>